<dbReference type="OrthoDB" id="10029770at2759"/>
<dbReference type="SUPFAM" id="SSF56436">
    <property type="entry name" value="C-type lectin-like"/>
    <property type="match status" value="1"/>
</dbReference>
<comment type="caution">
    <text evidence="2">The sequence shown here is derived from an EMBL/GenBank/DDBJ whole genome shotgun (WGS) entry which is preliminary data.</text>
</comment>
<evidence type="ECO:0000313" key="2">
    <source>
        <dbReference type="EMBL" id="RNA20844.1"/>
    </source>
</evidence>
<keyword evidence="3" id="KW-1185">Reference proteome</keyword>
<proteinExistence type="predicted"/>
<dbReference type="Proteomes" id="UP000276133">
    <property type="component" value="Unassembled WGS sequence"/>
</dbReference>
<dbReference type="PANTHER" id="PTHR39069:SF8">
    <property type="entry name" value="FI17111P1"/>
    <property type="match status" value="1"/>
</dbReference>
<gene>
    <name evidence="2" type="ORF">BpHYR1_019643</name>
</gene>
<keyword evidence="1" id="KW-0812">Transmembrane</keyword>
<sequence>MEYQEPEKFVRNVLADRSSYILNGYSNDHFYQFEYKVEKSEAVRNLELHKNGLVEVPRWIVYFSIPVMIFLIALFTGALIAMGSVKPDAIYGQSCADRSCSKALNLKCINRLCQCESPKYYTNKCVDLSKYGEKCVSRDNCDPSQDMICFGSICSCAPTKYWNSESNKCVDRLTYGQTCYGDQCKIRINLECSSLGVCLCIDNTFAATIRGSGAKLTLKNNLEFFLSEKYYWDDTVKECVAKKRYSLCTDLQYYDGSQCHDRVGEFSTCAYDDMCLLPMFCSSSNCTCDIYYFFNATISNCQEQHFPEGVCSSNHHCREDKLLLCDAGTCKCPTGHSWSSTSQICKLTYSFGTCSQSSDCNSNEELACATNTNCNCPNTSTINHCDCYRDLTKEMYWDASTSKCVDALVFGGSCSDDYQCKTMIELTKCIDEKCDCEQVGGFASWNQCKKCEDGDYYYNDKCYFFSIASDTKSREDAKNNCDNLKFSKDLAFVEKVYQENNILKVNELKPKYVQGQKLIVPSEFQI</sequence>
<reference evidence="2 3" key="1">
    <citation type="journal article" date="2018" name="Sci. Rep.">
        <title>Genomic signatures of local adaptation to the degree of environmental predictability in rotifers.</title>
        <authorList>
            <person name="Franch-Gras L."/>
            <person name="Hahn C."/>
            <person name="Garcia-Roger E.M."/>
            <person name="Carmona M.J."/>
            <person name="Serra M."/>
            <person name="Gomez A."/>
        </authorList>
    </citation>
    <scope>NUCLEOTIDE SEQUENCE [LARGE SCALE GENOMIC DNA]</scope>
    <source>
        <strain evidence="2">HYR1</strain>
    </source>
</reference>
<keyword evidence="1" id="KW-1133">Transmembrane helix</keyword>
<dbReference type="EMBL" id="REGN01003772">
    <property type="protein sequence ID" value="RNA20844.1"/>
    <property type="molecule type" value="Genomic_DNA"/>
</dbReference>
<keyword evidence="1" id="KW-0472">Membrane</keyword>
<evidence type="ECO:0000256" key="1">
    <source>
        <dbReference type="SAM" id="Phobius"/>
    </source>
</evidence>
<dbReference type="PANTHER" id="PTHR39069">
    <property type="entry name" value="ECDYSONE-INDUCIBLE GENE E1, ISOFORM A"/>
    <property type="match status" value="1"/>
</dbReference>
<evidence type="ECO:0000313" key="3">
    <source>
        <dbReference type="Proteomes" id="UP000276133"/>
    </source>
</evidence>
<keyword evidence="2" id="KW-0640">Prion</keyword>
<name>A0A3M7RBR8_BRAPC</name>
<protein>
    <submittedName>
        <fullName evidence="2">Prion-like-(Q N-rich) domain-bearing 25</fullName>
    </submittedName>
</protein>
<dbReference type="InterPro" id="IPR016187">
    <property type="entry name" value="CTDL_fold"/>
</dbReference>
<dbReference type="STRING" id="10195.A0A3M7RBR8"/>
<keyword evidence="2" id="KW-0034">Amyloid</keyword>
<feature type="transmembrane region" description="Helical" evidence="1">
    <location>
        <begin position="59"/>
        <end position="81"/>
    </location>
</feature>
<accession>A0A3M7RBR8</accession>
<dbReference type="AlphaFoldDB" id="A0A3M7RBR8"/>
<organism evidence="2 3">
    <name type="scientific">Brachionus plicatilis</name>
    <name type="common">Marine rotifer</name>
    <name type="synonym">Brachionus muelleri</name>
    <dbReference type="NCBI Taxonomy" id="10195"/>
    <lineage>
        <taxon>Eukaryota</taxon>
        <taxon>Metazoa</taxon>
        <taxon>Spiralia</taxon>
        <taxon>Gnathifera</taxon>
        <taxon>Rotifera</taxon>
        <taxon>Eurotatoria</taxon>
        <taxon>Monogononta</taxon>
        <taxon>Pseudotrocha</taxon>
        <taxon>Ploima</taxon>
        <taxon>Brachionidae</taxon>
        <taxon>Brachionus</taxon>
    </lineage>
</organism>